<dbReference type="GO" id="GO:0008270">
    <property type="term" value="F:zinc ion binding"/>
    <property type="evidence" value="ECO:0007669"/>
    <property type="project" value="UniProtKB-KW"/>
</dbReference>
<evidence type="ECO:0000256" key="8">
    <source>
        <dbReference type="ARBA" id="ARBA00022729"/>
    </source>
</evidence>
<dbReference type="EC" id="2.3.2.27" evidence="4"/>
<evidence type="ECO:0000256" key="10">
    <source>
        <dbReference type="ARBA" id="ARBA00022786"/>
    </source>
</evidence>
<evidence type="ECO:0000256" key="14">
    <source>
        <dbReference type="ARBA" id="ARBA00024209"/>
    </source>
</evidence>
<feature type="chain" id="PRO_5043340506" description="RING-type E3 ubiquitin transferase" evidence="15">
    <location>
        <begin position="22"/>
        <end position="169"/>
    </location>
</feature>
<organism evidence="17 18">
    <name type="scientific">Rubus argutus</name>
    <name type="common">Southern blackberry</name>
    <dbReference type="NCBI Taxonomy" id="59490"/>
    <lineage>
        <taxon>Eukaryota</taxon>
        <taxon>Viridiplantae</taxon>
        <taxon>Streptophyta</taxon>
        <taxon>Embryophyta</taxon>
        <taxon>Tracheophyta</taxon>
        <taxon>Spermatophyta</taxon>
        <taxon>Magnoliopsida</taxon>
        <taxon>eudicotyledons</taxon>
        <taxon>Gunneridae</taxon>
        <taxon>Pentapetalae</taxon>
        <taxon>rosids</taxon>
        <taxon>fabids</taxon>
        <taxon>Rosales</taxon>
        <taxon>Rosaceae</taxon>
        <taxon>Rosoideae</taxon>
        <taxon>Rosoideae incertae sedis</taxon>
        <taxon>Rubus</taxon>
    </lineage>
</organism>
<comment type="similarity">
    <text evidence="14">Belongs to the RING-type zinc finger family. ATL subfamily.</text>
</comment>
<keyword evidence="6" id="KW-0812">Transmembrane</keyword>
<feature type="signal peptide" evidence="15">
    <location>
        <begin position="1"/>
        <end position="21"/>
    </location>
</feature>
<evidence type="ECO:0000256" key="7">
    <source>
        <dbReference type="ARBA" id="ARBA00022723"/>
    </source>
</evidence>
<dbReference type="PANTHER" id="PTHR46279">
    <property type="entry name" value="RING/U-BOX SUPERFAMILY PROTEIN"/>
    <property type="match status" value="1"/>
</dbReference>
<evidence type="ECO:0000256" key="9">
    <source>
        <dbReference type="ARBA" id="ARBA00022771"/>
    </source>
</evidence>
<evidence type="ECO:0000313" key="18">
    <source>
        <dbReference type="Proteomes" id="UP001457282"/>
    </source>
</evidence>
<keyword evidence="7" id="KW-0479">Metal-binding</keyword>
<evidence type="ECO:0000313" key="17">
    <source>
        <dbReference type="EMBL" id="KAK9939128.1"/>
    </source>
</evidence>
<evidence type="ECO:0000256" key="3">
    <source>
        <dbReference type="ARBA" id="ARBA00004906"/>
    </source>
</evidence>
<keyword evidence="10" id="KW-0833">Ubl conjugation pathway</keyword>
<dbReference type="PANTHER" id="PTHR46279:SF9">
    <property type="entry name" value="OS01G0116300 PROTEIN"/>
    <property type="match status" value="1"/>
</dbReference>
<proteinExistence type="inferred from homology"/>
<feature type="domain" description="Wall-associated receptor kinase galacturonan-binding" evidence="16">
    <location>
        <begin position="25"/>
        <end position="94"/>
    </location>
</feature>
<comment type="pathway">
    <text evidence="3">Protein modification; protein ubiquitination.</text>
</comment>
<evidence type="ECO:0000256" key="15">
    <source>
        <dbReference type="SAM" id="SignalP"/>
    </source>
</evidence>
<sequence>MLVTMSFFFWLLLIFVHGGVGLEDCTETRCSSDGPAIRFPFRLKDRQPIHCGFPGFDLSCTKYNQTVNQTVLAMPSSSELYVTSINYTSQEIVVDLQESNCLAREIFYHGSSSPFKFVGNASLFSCPPSIVRDNGTGDPNSYHCLERLSPCNSNPGNQIFAAFTYSYLQ</sequence>
<gene>
    <name evidence="17" type="ORF">M0R45_015836</name>
</gene>
<comment type="caution">
    <text evidence="17">The sequence shown here is derived from an EMBL/GenBank/DDBJ whole genome shotgun (WGS) entry which is preliminary data.</text>
</comment>
<evidence type="ECO:0000256" key="13">
    <source>
        <dbReference type="ARBA" id="ARBA00023136"/>
    </source>
</evidence>
<evidence type="ECO:0000256" key="6">
    <source>
        <dbReference type="ARBA" id="ARBA00022692"/>
    </source>
</evidence>
<dbReference type="Proteomes" id="UP001457282">
    <property type="component" value="Unassembled WGS sequence"/>
</dbReference>
<dbReference type="Pfam" id="PF13947">
    <property type="entry name" value="GUB_WAK_bind"/>
    <property type="match status" value="1"/>
</dbReference>
<keyword evidence="5" id="KW-0808">Transferase</keyword>
<accession>A0AAW1XQZ2</accession>
<dbReference type="GO" id="GO:0030247">
    <property type="term" value="F:polysaccharide binding"/>
    <property type="evidence" value="ECO:0007669"/>
    <property type="project" value="InterPro"/>
</dbReference>
<dbReference type="InterPro" id="IPR046948">
    <property type="entry name" value="ATL20-22-like"/>
</dbReference>
<dbReference type="EMBL" id="JBEDUW010000003">
    <property type="protein sequence ID" value="KAK9939128.1"/>
    <property type="molecule type" value="Genomic_DNA"/>
</dbReference>
<reference evidence="17 18" key="1">
    <citation type="journal article" date="2023" name="G3 (Bethesda)">
        <title>A chromosome-length genome assembly and annotation of blackberry (Rubus argutus, cv. 'Hillquist').</title>
        <authorList>
            <person name="Bruna T."/>
            <person name="Aryal R."/>
            <person name="Dudchenko O."/>
            <person name="Sargent D.J."/>
            <person name="Mead D."/>
            <person name="Buti M."/>
            <person name="Cavallini A."/>
            <person name="Hytonen T."/>
            <person name="Andres J."/>
            <person name="Pham M."/>
            <person name="Weisz D."/>
            <person name="Mascagni F."/>
            <person name="Usai G."/>
            <person name="Natali L."/>
            <person name="Bassil N."/>
            <person name="Fernandez G.E."/>
            <person name="Lomsadze A."/>
            <person name="Armour M."/>
            <person name="Olukolu B."/>
            <person name="Poorten T."/>
            <person name="Britton C."/>
            <person name="Davik J."/>
            <person name="Ashrafi H."/>
            <person name="Aiden E.L."/>
            <person name="Borodovsky M."/>
            <person name="Worthington M."/>
        </authorList>
    </citation>
    <scope>NUCLEOTIDE SEQUENCE [LARGE SCALE GENOMIC DNA]</scope>
    <source>
        <strain evidence="17">PI 553951</strain>
    </source>
</reference>
<evidence type="ECO:0000256" key="11">
    <source>
        <dbReference type="ARBA" id="ARBA00022833"/>
    </source>
</evidence>
<comment type="catalytic activity">
    <reaction evidence="1">
        <text>S-ubiquitinyl-[E2 ubiquitin-conjugating enzyme]-L-cysteine + [acceptor protein]-L-lysine = [E2 ubiquitin-conjugating enzyme]-L-cysteine + N(6)-ubiquitinyl-[acceptor protein]-L-lysine.</text>
        <dbReference type="EC" id="2.3.2.27"/>
    </reaction>
</comment>
<dbReference type="GO" id="GO:0061630">
    <property type="term" value="F:ubiquitin protein ligase activity"/>
    <property type="evidence" value="ECO:0007669"/>
    <property type="project" value="UniProtKB-EC"/>
</dbReference>
<evidence type="ECO:0000256" key="4">
    <source>
        <dbReference type="ARBA" id="ARBA00012483"/>
    </source>
</evidence>
<evidence type="ECO:0000256" key="2">
    <source>
        <dbReference type="ARBA" id="ARBA00004167"/>
    </source>
</evidence>
<protein>
    <recommendedName>
        <fullName evidence="4">RING-type E3 ubiquitin transferase</fullName>
        <ecNumber evidence="4">2.3.2.27</ecNumber>
    </recommendedName>
</protein>
<evidence type="ECO:0000256" key="5">
    <source>
        <dbReference type="ARBA" id="ARBA00022679"/>
    </source>
</evidence>
<evidence type="ECO:0000259" key="16">
    <source>
        <dbReference type="Pfam" id="PF13947"/>
    </source>
</evidence>
<keyword evidence="8 15" id="KW-0732">Signal</keyword>
<keyword evidence="12" id="KW-1133">Transmembrane helix</keyword>
<keyword evidence="13" id="KW-0472">Membrane</keyword>
<name>A0AAW1XQZ2_RUBAR</name>
<dbReference type="GO" id="GO:0016020">
    <property type="term" value="C:membrane"/>
    <property type="evidence" value="ECO:0007669"/>
    <property type="project" value="UniProtKB-SubCell"/>
</dbReference>
<dbReference type="AlphaFoldDB" id="A0AAW1XQZ2"/>
<comment type="subcellular location">
    <subcellularLocation>
        <location evidence="2">Membrane</location>
        <topology evidence="2">Single-pass membrane protein</topology>
    </subcellularLocation>
</comment>
<keyword evidence="11" id="KW-0862">Zinc</keyword>
<evidence type="ECO:0000256" key="1">
    <source>
        <dbReference type="ARBA" id="ARBA00000900"/>
    </source>
</evidence>
<keyword evidence="18" id="KW-1185">Reference proteome</keyword>
<keyword evidence="9" id="KW-0863">Zinc-finger</keyword>
<dbReference type="InterPro" id="IPR025287">
    <property type="entry name" value="WAK_GUB"/>
</dbReference>
<evidence type="ECO:0000256" key="12">
    <source>
        <dbReference type="ARBA" id="ARBA00022989"/>
    </source>
</evidence>